<dbReference type="EMBL" id="CM018048">
    <property type="protein sequence ID" value="KAA8521253.1"/>
    <property type="molecule type" value="Genomic_DNA"/>
</dbReference>
<feature type="region of interest" description="Disordered" evidence="1">
    <location>
        <begin position="19"/>
        <end position="44"/>
    </location>
</feature>
<organism evidence="2 3">
    <name type="scientific">Nyssa sinensis</name>
    <dbReference type="NCBI Taxonomy" id="561372"/>
    <lineage>
        <taxon>Eukaryota</taxon>
        <taxon>Viridiplantae</taxon>
        <taxon>Streptophyta</taxon>
        <taxon>Embryophyta</taxon>
        <taxon>Tracheophyta</taxon>
        <taxon>Spermatophyta</taxon>
        <taxon>Magnoliopsida</taxon>
        <taxon>eudicotyledons</taxon>
        <taxon>Gunneridae</taxon>
        <taxon>Pentapetalae</taxon>
        <taxon>asterids</taxon>
        <taxon>Cornales</taxon>
        <taxon>Nyssaceae</taxon>
        <taxon>Nyssa</taxon>
    </lineage>
</organism>
<keyword evidence="3" id="KW-1185">Reference proteome</keyword>
<sequence length="129" mass="14003">MCGGVRQMGQGGWFGVFGPVVDQGQKQEGPHSLRSGAGGRPVGLRPKPVVLAQEGALLHVEVDIMWAERDEALSVNDVYQKNRAQCSTQMEETSGGEVVARRCSQEEGDQEDKLQGVDDSKLLESAYQE</sequence>
<reference evidence="2 3" key="1">
    <citation type="submission" date="2019-09" db="EMBL/GenBank/DDBJ databases">
        <title>A chromosome-level genome assembly of the Chinese tupelo Nyssa sinensis.</title>
        <authorList>
            <person name="Yang X."/>
            <person name="Kang M."/>
            <person name="Yang Y."/>
            <person name="Xiong H."/>
            <person name="Wang M."/>
            <person name="Zhang Z."/>
            <person name="Wang Z."/>
            <person name="Wu H."/>
            <person name="Ma T."/>
            <person name="Liu J."/>
            <person name="Xi Z."/>
        </authorList>
    </citation>
    <scope>NUCLEOTIDE SEQUENCE [LARGE SCALE GENOMIC DNA]</scope>
    <source>
        <strain evidence="2">J267</strain>
        <tissue evidence="2">Leaf</tissue>
    </source>
</reference>
<evidence type="ECO:0000256" key="1">
    <source>
        <dbReference type="SAM" id="MobiDB-lite"/>
    </source>
</evidence>
<gene>
    <name evidence="2" type="ORF">F0562_011911</name>
</gene>
<protein>
    <submittedName>
        <fullName evidence="2">Uncharacterized protein</fullName>
    </submittedName>
</protein>
<dbReference type="AlphaFoldDB" id="A0A5J4ZQZ7"/>
<accession>A0A5J4ZQZ7</accession>
<evidence type="ECO:0000313" key="3">
    <source>
        <dbReference type="Proteomes" id="UP000325577"/>
    </source>
</evidence>
<feature type="compositionally biased region" description="Basic and acidic residues" evidence="1">
    <location>
        <begin position="99"/>
        <end position="122"/>
    </location>
</feature>
<proteinExistence type="predicted"/>
<name>A0A5J4ZQZ7_9ASTE</name>
<evidence type="ECO:0000313" key="2">
    <source>
        <dbReference type="EMBL" id="KAA8521253.1"/>
    </source>
</evidence>
<feature type="region of interest" description="Disordered" evidence="1">
    <location>
        <begin position="90"/>
        <end position="129"/>
    </location>
</feature>
<dbReference type="Proteomes" id="UP000325577">
    <property type="component" value="Linkage Group LG5"/>
</dbReference>